<name>A0A841L577_9SPHN</name>
<feature type="domain" description="Tim44-like" evidence="3">
    <location>
        <begin position="75"/>
        <end position="208"/>
    </location>
</feature>
<gene>
    <name evidence="4" type="ORF">FHS79_001739</name>
</gene>
<dbReference type="Proteomes" id="UP000538147">
    <property type="component" value="Unassembled WGS sequence"/>
</dbReference>
<accession>A0A841L577</accession>
<dbReference type="EMBL" id="JACIIV010000011">
    <property type="protein sequence ID" value="MBB6227570.1"/>
    <property type="molecule type" value="Genomic_DNA"/>
</dbReference>
<dbReference type="InterPro" id="IPR007379">
    <property type="entry name" value="Tim44-like_dom"/>
</dbReference>
<dbReference type="Gene3D" id="3.10.450.240">
    <property type="match status" value="1"/>
</dbReference>
<keyword evidence="2" id="KW-0812">Transmembrane</keyword>
<dbReference type="AlphaFoldDB" id="A0A841L577"/>
<sequence>MADGSNWVEIVLLAMLAAFIGLRLVSVLGKRTGEEPVPRDDFRPGSPELIARPSRNPESAPRVVAKLPEGTDAALAPRLADLAEQDPAFDPQRFVTNARAAYQMVLEAFWSGNLGSMEGLVSEEIQENFATAVEQRDGKRLSNKIAGIDSATITGVDLVGQMAEITVRFVARVTTPESDTPAETADLWTFSRHITSRDPAWLLIATDVEA</sequence>
<protein>
    <submittedName>
        <fullName evidence="4">Putative lipid-binding transport protein (Tim44 family)</fullName>
    </submittedName>
</protein>
<evidence type="ECO:0000313" key="5">
    <source>
        <dbReference type="Proteomes" id="UP000538147"/>
    </source>
</evidence>
<proteinExistence type="predicted"/>
<dbReference type="NCBIfam" id="NF033779">
    <property type="entry name" value="Tim44_TimA_adap"/>
    <property type="match status" value="1"/>
</dbReference>
<dbReference type="SMART" id="SM00978">
    <property type="entry name" value="Tim44"/>
    <property type="match status" value="1"/>
</dbReference>
<evidence type="ECO:0000256" key="2">
    <source>
        <dbReference type="SAM" id="Phobius"/>
    </source>
</evidence>
<feature type="region of interest" description="Disordered" evidence="1">
    <location>
        <begin position="33"/>
        <end position="61"/>
    </location>
</feature>
<dbReference type="InterPro" id="IPR032710">
    <property type="entry name" value="NTF2-like_dom_sf"/>
</dbReference>
<organism evidence="4 5">
    <name type="scientific">Polymorphobacter multimanifer</name>
    <dbReference type="NCBI Taxonomy" id="1070431"/>
    <lineage>
        <taxon>Bacteria</taxon>
        <taxon>Pseudomonadati</taxon>
        <taxon>Pseudomonadota</taxon>
        <taxon>Alphaproteobacteria</taxon>
        <taxon>Sphingomonadales</taxon>
        <taxon>Sphingosinicellaceae</taxon>
        <taxon>Polymorphobacter</taxon>
    </lineage>
</organism>
<reference evidence="4 5" key="1">
    <citation type="submission" date="2020-08" db="EMBL/GenBank/DDBJ databases">
        <title>Genomic Encyclopedia of Type Strains, Phase IV (KMG-IV): sequencing the most valuable type-strain genomes for metagenomic binning, comparative biology and taxonomic classification.</title>
        <authorList>
            <person name="Goeker M."/>
        </authorList>
    </citation>
    <scope>NUCLEOTIDE SEQUENCE [LARGE SCALE GENOMIC DNA]</scope>
    <source>
        <strain evidence="4 5">DSM 102189</strain>
    </source>
</reference>
<dbReference type="SUPFAM" id="SSF54427">
    <property type="entry name" value="NTF2-like"/>
    <property type="match status" value="1"/>
</dbReference>
<keyword evidence="2" id="KW-1133">Transmembrane helix</keyword>
<evidence type="ECO:0000256" key="1">
    <source>
        <dbReference type="SAM" id="MobiDB-lite"/>
    </source>
</evidence>
<evidence type="ECO:0000259" key="3">
    <source>
        <dbReference type="SMART" id="SM00978"/>
    </source>
</evidence>
<comment type="caution">
    <text evidence="4">The sequence shown here is derived from an EMBL/GenBank/DDBJ whole genome shotgun (WGS) entry which is preliminary data.</text>
</comment>
<feature type="transmembrane region" description="Helical" evidence="2">
    <location>
        <begin position="6"/>
        <end position="25"/>
    </location>
</feature>
<keyword evidence="5" id="KW-1185">Reference proteome</keyword>
<feature type="compositionally biased region" description="Basic and acidic residues" evidence="1">
    <location>
        <begin position="33"/>
        <end position="43"/>
    </location>
</feature>
<dbReference type="Pfam" id="PF04280">
    <property type="entry name" value="Tim44"/>
    <property type="match status" value="1"/>
</dbReference>
<keyword evidence="2" id="KW-0472">Membrane</keyword>
<evidence type="ECO:0000313" key="4">
    <source>
        <dbReference type="EMBL" id="MBB6227570.1"/>
    </source>
</evidence>